<comment type="caution">
    <text evidence="1">The sequence shown here is derived from an EMBL/GenBank/DDBJ whole genome shotgun (WGS) entry which is preliminary data.</text>
</comment>
<dbReference type="EMBL" id="JBHFPV010000001">
    <property type="protein sequence ID" value="MFH6602876.1"/>
    <property type="molecule type" value="Genomic_DNA"/>
</dbReference>
<proteinExistence type="predicted"/>
<dbReference type="Proteomes" id="UP001595191">
    <property type="component" value="Unassembled WGS sequence"/>
</dbReference>
<accession>A0ACC7LI38</accession>
<organism evidence="1 2">
    <name type="scientific">Meishania litoralis</name>
    <dbReference type="NCBI Taxonomy" id="3434685"/>
    <lineage>
        <taxon>Bacteria</taxon>
        <taxon>Pseudomonadati</taxon>
        <taxon>Bacteroidota</taxon>
        <taxon>Flavobacteriia</taxon>
        <taxon>Flavobacteriales</taxon>
        <taxon>Flavobacteriaceae</taxon>
        <taxon>Meishania</taxon>
    </lineage>
</organism>
<keyword evidence="2" id="KW-1185">Reference proteome</keyword>
<sequence length="581" mass="65061">MDYGFYDILQLLGSLGLFLFGMKVMSDALMSLAGDKMRKILATMTSNRVFGIFTGFFITSIIQSSSATTLMVVGFSNASLLTLTEAISVIMGANIGTTITAWLITILGFKVSMSTIALPLVGLGFALTFAKKQNLKNWGTFIIGFAVLFIGLQFLKDAVPDIRQNPEILEFLKRYTDLGFWSVLLFLFIGTLLTVIIQSSSATMALTLIMTAQGWIPFPLAAAMVLGENIGTTITANLAAIVANFHAKRTARAHLIFNIIGVIWVLVLFYPFLKIIEWLVSLTGAESPYASAAAIPVALSLFHTTFNITNTLILVWFIAPIAKVVEKLVPSKLEVKKEIDEPKYLNKEIIKYPETVIFSLLKESKYLYENAVFEIVTHALNIHREDIKSDLKPKEIIKKSQEDFGTDVRNLYYNKVKTIYGEIIRYATTAQSTLKMGKSQNDQITNIIIANRKMVEIIKAVLEISINVSNYQNSENKHMAKQYDKFRKKMAKVLQIIYLFRTKDGKEEHYAKLLKLRHAAKEGKYQTTRSINKLISENLITPEMASSLVNDKDNLNETIKNLISVAELLYGDKDSLLENGD</sequence>
<gene>
    <name evidence="1" type="ORF">ACEZ3G_05265</name>
</gene>
<protein>
    <submittedName>
        <fullName evidence="1">Na/Pi cotransporter family protein</fullName>
    </submittedName>
</protein>
<evidence type="ECO:0000313" key="1">
    <source>
        <dbReference type="EMBL" id="MFH6602876.1"/>
    </source>
</evidence>
<evidence type="ECO:0000313" key="2">
    <source>
        <dbReference type="Proteomes" id="UP001595191"/>
    </source>
</evidence>
<name>A0ACC7LI38_9FLAO</name>
<reference evidence="1" key="1">
    <citation type="submission" date="2024-09" db="EMBL/GenBank/DDBJ databases">
        <authorList>
            <person name="Liu J."/>
        </authorList>
    </citation>
    <scope>NUCLEOTIDE SEQUENCE</scope>
    <source>
        <strain evidence="1">NBU2967</strain>
    </source>
</reference>